<proteinExistence type="predicted"/>
<dbReference type="Proteomes" id="UP000306340">
    <property type="component" value="Unassembled WGS sequence"/>
</dbReference>
<feature type="non-terminal residue" evidence="1">
    <location>
        <position position="1"/>
    </location>
</feature>
<evidence type="ECO:0000313" key="1">
    <source>
        <dbReference type="EMBL" id="TKA95498.1"/>
    </source>
</evidence>
<protein>
    <submittedName>
        <fullName evidence="1">Uncharacterized protein</fullName>
    </submittedName>
</protein>
<dbReference type="EMBL" id="SWAU01000179">
    <property type="protein sequence ID" value="TKA95498.1"/>
    <property type="molecule type" value="Genomic_DNA"/>
</dbReference>
<name>A0A4U0YUZ7_9RHOB</name>
<gene>
    <name evidence="1" type="ORF">FAZ78_16580</name>
</gene>
<dbReference type="AlphaFoldDB" id="A0A4U0YUZ7"/>
<comment type="caution">
    <text evidence="1">The sequence shown here is derived from an EMBL/GenBank/DDBJ whole genome shotgun (WGS) entry which is preliminary data.</text>
</comment>
<accession>A0A4U0YUZ7</accession>
<evidence type="ECO:0000313" key="2">
    <source>
        <dbReference type="Proteomes" id="UP000306340"/>
    </source>
</evidence>
<organism evidence="1 2">
    <name type="scientific">Cereibacter changlensis</name>
    <dbReference type="NCBI Taxonomy" id="402884"/>
    <lineage>
        <taxon>Bacteria</taxon>
        <taxon>Pseudomonadati</taxon>
        <taxon>Pseudomonadota</taxon>
        <taxon>Alphaproteobacteria</taxon>
        <taxon>Rhodobacterales</taxon>
        <taxon>Paracoccaceae</taxon>
        <taxon>Cereibacter</taxon>
    </lineage>
</organism>
<sequence>LPRWRARRAPDAAARMAAVNPLYIPRNHLVEAALEAAGRGEMMPFDTLLAVVTEPFVERPGLDAYALPAPSDFGPYRTFCGT</sequence>
<reference evidence="1 2" key="1">
    <citation type="submission" date="2019-04" db="EMBL/GenBank/DDBJ databases">
        <title>Crypto-aerobic microbial life in anoxic (sulfidic) marine sediments.</title>
        <authorList>
            <person name="Bhattacharya S."/>
            <person name="Roy C."/>
            <person name="Mondal N."/>
            <person name="Sarkar J."/>
            <person name="Mandal S."/>
            <person name="Rameez M.J."/>
            <person name="Ghosh W."/>
        </authorList>
    </citation>
    <scope>NUCLEOTIDE SEQUENCE [LARGE SCALE GENOMIC DNA]</scope>
    <source>
        <strain evidence="1 2">SBBC</strain>
    </source>
</reference>